<dbReference type="PANTHER" id="PTHR46468:SF1">
    <property type="entry name" value="SENTRIN-SPECIFIC PROTEASE 8"/>
    <property type="match status" value="1"/>
</dbReference>
<dbReference type="GO" id="GO:0006508">
    <property type="term" value="P:proteolysis"/>
    <property type="evidence" value="ECO:0007669"/>
    <property type="project" value="UniProtKB-KW"/>
</dbReference>
<dbReference type="InParanoid" id="A0A0C3G8I5"/>
<comment type="similarity">
    <text evidence="1">Belongs to the peptidase C48 family.</text>
</comment>
<keyword evidence="7" id="KW-1185">Reference proteome</keyword>
<evidence type="ECO:0000256" key="2">
    <source>
        <dbReference type="ARBA" id="ARBA00022670"/>
    </source>
</evidence>
<evidence type="ECO:0000313" key="7">
    <source>
        <dbReference type="Proteomes" id="UP000054166"/>
    </source>
</evidence>
<dbReference type="Pfam" id="PF02902">
    <property type="entry name" value="Peptidase_C48"/>
    <property type="match status" value="1"/>
</dbReference>
<dbReference type="STRING" id="765440.A0A0C3G8I5"/>
<dbReference type="GO" id="GO:0008234">
    <property type="term" value="F:cysteine-type peptidase activity"/>
    <property type="evidence" value="ECO:0007669"/>
    <property type="project" value="UniProtKB-KW"/>
</dbReference>
<protein>
    <recommendedName>
        <fullName evidence="5">Ubiquitin-like protease family profile domain-containing protein</fullName>
    </recommendedName>
</protein>
<dbReference type="InterPro" id="IPR044613">
    <property type="entry name" value="Nep1/2-like"/>
</dbReference>
<sequence>MLTKDASDSDEVWLDPQFLEFHFKWDNHGSGWESFTQMLNQLASTLNRPYVVILGNGEYEFNEISCLFNDWHERNWVNFPESATSLLSLSYQSPFHSLMIMSEEQPTLAGILFLQRKGTHNAHAVLNEHQFRPGYVVTHDFMAHEVPQDDGNEQTDMRWADYVAHFLNKTRPKVMPQIKYFQPADDIHHYSKENDTTNTHIFGVVFLALCLILGMPLSSCLPSPAHVRKILSRMLQEYQGKDTGGLTRTTILELLQPLNSHITSRLAYASKTLLWTPFFNEQHTTVDPFSSSPNSYATALSHLSSSPLQSLMPTIMDIGSQSLASTSLSQHFLQAENVNNHPVDGSESGMIDNIDPLMSPEMVLYTCMKAPIDKKLLDEVDAVMRLSGGLEKIYFNIPKTLRHAAVEMTRDDFRRLQPKAWFNDEIMNAYISLLDAHTPDDIMFLSSFFIAQLNSGGYHKVSGQPKQGLLTGKATLLLLPISEPVVRQQDDQGSHWTLGVLYCHSRQAVYYDSYKPSLGFVIFEKLTREYLAGRAKTEGVPQNDLSAWKFLHDTKIPLQDNGYDCGAFLCTKMLDITLQLHRGAVYVPEYNIPTQTNPIVDSPAIEAPSVSLTQEDIDAVQTLLSLATPERAVHFDHEVQVQEFRQTIRASGTRNGSHYYEDLDGGSEQ</sequence>
<keyword evidence="4" id="KW-0788">Thiol protease</keyword>
<dbReference type="PROSITE" id="PS50600">
    <property type="entry name" value="ULP_PROTEASE"/>
    <property type="match status" value="1"/>
</dbReference>
<dbReference type="Proteomes" id="UP000054166">
    <property type="component" value="Unassembled WGS sequence"/>
</dbReference>
<organism evidence="6 7">
    <name type="scientific">Piloderma croceum (strain F 1598)</name>
    <dbReference type="NCBI Taxonomy" id="765440"/>
    <lineage>
        <taxon>Eukaryota</taxon>
        <taxon>Fungi</taxon>
        <taxon>Dikarya</taxon>
        <taxon>Basidiomycota</taxon>
        <taxon>Agaricomycotina</taxon>
        <taxon>Agaricomycetes</taxon>
        <taxon>Agaricomycetidae</taxon>
        <taxon>Atheliales</taxon>
        <taxon>Atheliaceae</taxon>
        <taxon>Piloderma</taxon>
    </lineage>
</organism>
<dbReference type="GO" id="GO:0019784">
    <property type="term" value="F:deNEDDylase activity"/>
    <property type="evidence" value="ECO:0007669"/>
    <property type="project" value="InterPro"/>
</dbReference>
<gene>
    <name evidence="6" type="ORF">PILCRDRAFT_3754</name>
</gene>
<dbReference type="HOGENOM" id="CLU_410548_0_0_1"/>
<reference evidence="6 7" key="1">
    <citation type="submission" date="2014-04" db="EMBL/GenBank/DDBJ databases">
        <authorList>
            <consortium name="DOE Joint Genome Institute"/>
            <person name="Kuo A."/>
            <person name="Tarkka M."/>
            <person name="Buscot F."/>
            <person name="Kohler A."/>
            <person name="Nagy L.G."/>
            <person name="Floudas D."/>
            <person name="Copeland A."/>
            <person name="Barry K.W."/>
            <person name="Cichocki N."/>
            <person name="Veneault-Fourrey C."/>
            <person name="LaButti K."/>
            <person name="Lindquist E.A."/>
            <person name="Lipzen A."/>
            <person name="Lundell T."/>
            <person name="Morin E."/>
            <person name="Murat C."/>
            <person name="Sun H."/>
            <person name="Tunlid A."/>
            <person name="Henrissat B."/>
            <person name="Grigoriev I.V."/>
            <person name="Hibbett D.S."/>
            <person name="Martin F."/>
            <person name="Nordberg H.P."/>
            <person name="Cantor M.N."/>
            <person name="Hua S.X."/>
        </authorList>
    </citation>
    <scope>NUCLEOTIDE SEQUENCE [LARGE SCALE GENOMIC DNA]</scope>
    <source>
        <strain evidence="6 7">F 1598</strain>
    </source>
</reference>
<evidence type="ECO:0000313" key="6">
    <source>
        <dbReference type="EMBL" id="KIM88059.1"/>
    </source>
</evidence>
<evidence type="ECO:0000256" key="3">
    <source>
        <dbReference type="ARBA" id="ARBA00022801"/>
    </source>
</evidence>
<evidence type="ECO:0000259" key="5">
    <source>
        <dbReference type="PROSITE" id="PS50600"/>
    </source>
</evidence>
<dbReference type="SUPFAM" id="SSF54001">
    <property type="entry name" value="Cysteine proteinases"/>
    <property type="match status" value="1"/>
</dbReference>
<dbReference type="GO" id="GO:0000338">
    <property type="term" value="P:protein deneddylation"/>
    <property type="evidence" value="ECO:0007669"/>
    <property type="project" value="TreeGrafter"/>
</dbReference>
<name>A0A0C3G8I5_PILCF</name>
<reference evidence="7" key="2">
    <citation type="submission" date="2015-01" db="EMBL/GenBank/DDBJ databases">
        <title>Evolutionary Origins and Diversification of the Mycorrhizal Mutualists.</title>
        <authorList>
            <consortium name="DOE Joint Genome Institute"/>
            <consortium name="Mycorrhizal Genomics Consortium"/>
            <person name="Kohler A."/>
            <person name="Kuo A."/>
            <person name="Nagy L.G."/>
            <person name="Floudas D."/>
            <person name="Copeland A."/>
            <person name="Barry K.W."/>
            <person name="Cichocki N."/>
            <person name="Veneault-Fourrey C."/>
            <person name="LaButti K."/>
            <person name="Lindquist E.A."/>
            <person name="Lipzen A."/>
            <person name="Lundell T."/>
            <person name="Morin E."/>
            <person name="Murat C."/>
            <person name="Riley R."/>
            <person name="Ohm R."/>
            <person name="Sun H."/>
            <person name="Tunlid A."/>
            <person name="Henrissat B."/>
            <person name="Grigoriev I.V."/>
            <person name="Hibbett D.S."/>
            <person name="Martin F."/>
        </authorList>
    </citation>
    <scope>NUCLEOTIDE SEQUENCE [LARGE SCALE GENOMIC DNA]</scope>
    <source>
        <strain evidence="7">F 1598</strain>
    </source>
</reference>
<proteinExistence type="inferred from homology"/>
<feature type="domain" description="Ubiquitin-like protease family profile" evidence="5">
    <location>
        <begin position="406"/>
        <end position="576"/>
    </location>
</feature>
<dbReference type="InterPro" id="IPR003653">
    <property type="entry name" value="Peptidase_C48_C"/>
</dbReference>
<dbReference type="PANTHER" id="PTHR46468">
    <property type="entry name" value="SENTRIN-SPECIFIC PROTEASE 8"/>
    <property type="match status" value="1"/>
</dbReference>
<dbReference type="Gene3D" id="3.40.395.10">
    <property type="entry name" value="Adenoviral Proteinase, Chain A"/>
    <property type="match status" value="1"/>
</dbReference>
<dbReference type="AlphaFoldDB" id="A0A0C3G8I5"/>
<evidence type="ECO:0000256" key="4">
    <source>
        <dbReference type="ARBA" id="ARBA00022807"/>
    </source>
</evidence>
<dbReference type="InterPro" id="IPR038765">
    <property type="entry name" value="Papain-like_cys_pep_sf"/>
</dbReference>
<dbReference type="OrthoDB" id="1939479at2759"/>
<evidence type="ECO:0000256" key="1">
    <source>
        <dbReference type="ARBA" id="ARBA00005234"/>
    </source>
</evidence>
<keyword evidence="2" id="KW-0645">Protease</keyword>
<accession>A0A0C3G8I5</accession>
<dbReference type="EMBL" id="KN832978">
    <property type="protein sequence ID" value="KIM88059.1"/>
    <property type="molecule type" value="Genomic_DNA"/>
</dbReference>
<keyword evidence="3" id="KW-0378">Hydrolase</keyword>